<evidence type="ECO:0000313" key="1">
    <source>
        <dbReference type="EMBL" id="BDR54350.1"/>
    </source>
</evidence>
<protein>
    <recommendedName>
        <fullName evidence="3">DUF3052 domain-containing protein</fullName>
    </recommendedName>
</protein>
<sequence length="152" mass="16713">MRLSLVGCYAESVAEITTKRADEFDFHSGSIVQEWLWDDDVDDSIRQQIEDLTGEELVDEDYDAQVDGVIIWWRDGDEEDDLADTIVDASTSLEDDTPVWILTPKPGRLGAPGPSTLPNAAKTAGMNAATPLTVNADWNAMRLRAFGKGKQA</sequence>
<dbReference type="Pfam" id="PF11253">
    <property type="entry name" value="DUF3052"/>
    <property type="match status" value="1"/>
</dbReference>
<keyword evidence="2" id="KW-1185">Reference proteome</keyword>
<dbReference type="InterPro" id="IPR021412">
    <property type="entry name" value="DUF3052"/>
</dbReference>
<accession>A0ABM8BBQ6</accession>
<proteinExistence type="predicted"/>
<dbReference type="EMBL" id="AP026800">
    <property type="protein sequence ID" value="BDR54350.1"/>
    <property type="molecule type" value="Genomic_DNA"/>
</dbReference>
<evidence type="ECO:0000313" key="2">
    <source>
        <dbReference type="Proteomes" id="UP001321748"/>
    </source>
</evidence>
<gene>
    <name evidence="1" type="ORF">KIMH_04610</name>
</gene>
<name>A0ABM8BBQ6_9BIFI</name>
<evidence type="ECO:0008006" key="3">
    <source>
        <dbReference type="Google" id="ProtNLM"/>
    </source>
</evidence>
<reference evidence="1 2" key="1">
    <citation type="journal article" date="2023" name="Microbiol. Spectr.">
        <title>Symbiosis of Carpenter Bees with Uncharacterized Lactic Acid Bacteria Showing NAD Auxotrophy.</title>
        <authorList>
            <person name="Kawasaki S."/>
            <person name="Ozawa K."/>
            <person name="Mori T."/>
            <person name="Yamamoto A."/>
            <person name="Ito M."/>
            <person name="Ohkuma M."/>
            <person name="Sakamoto M."/>
            <person name="Matsutani M."/>
        </authorList>
    </citation>
    <scope>NUCLEOTIDE SEQUENCE [LARGE SCALE GENOMIC DNA]</scope>
    <source>
        <strain evidence="1 2">KimH</strain>
    </source>
</reference>
<organism evidence="1 2">
    <name type="scientific">Bombiscardovia apis</name>
    <dbReference type="NCBI Taxonomy" id="2932182"/>
    <lineage>
        <taxon>Bacteria</taxon>
        <taxon>Bacillati</taxon>
        <taxon>Actinomycetota</taxon>
        <taxon>Actinomycetes</taxon>
        <taxon>Bifidobacteriales</taxon>
        <taxon>Bifidobacteriaceae</taxon>
        <taxon>Bombiscardovia</taxon>
    </lineage>
</organism>
<dbReference type="Proteomes" id="UP001321748">
    <property type="component" value="Chromosome"/>
</dbReference>